<dbReference type="GO" id="GO:0003677">
    <property type="term" value="F:DNA binding"/>
    <property type="evidence" value="ECO:0007669"/>
    <property type="project" value="UniProtKB-KW"/>
</dbReference>
<dbReference type="OrthoDB" id="8437302at2"/>
<protein>
    <submittedName>
        <fullName evidence="6">DNA-binding transcriptional LysR family regulator</fullName>
    </submittedName>
</protein>
<evidence type="ECO:0000256" key="2">
    <source>
        <dbReference type="ARBA" id="ARBA00023015"/>
    </source>
</evidence>
<evidence type="ECO:0000256" key="4">
    <source>
        <dbReference type="ARBA" id="ARBA00023163"/>
    </source>
</evidence>
<dbReference type="GO" id="GO:0005829">
    <property type="term" value="C:cytosol"/>
    <property type="evidence" value="ECO:0007669"/>
    <property type="project" value="TreeGrafter"/>
</dbReference>
<dbReference type="InterPro" id="IPR050950">
    <property type="entry name" value="HTH-type_LysR_regulators"/>
</dbReference>
<dbReference type="RefSeq" id="WP_114466726.1">
    <property type="nucleotide sequence ID" value="NZ_QPJK01000001.1"/>
</dbReference>
<reference evidence="6 7" key="1">
    <citation type="submission" date="2018-07" db="EMBL/GenBank/DDBJ databases">
        <title>Genomic Encyclopedia of Type Strains, Phase IV (KMG-IV): sequencing the most valuable type-strain genomes for metagenomic binning, comparative biology and taxonomic classification.</title>
        <authorList>
            <person name="Goeker M."/>
        </authorList>
    </citation>
    <scope>NUCLEOTIDE SEQUENCE [LARGE SCALE GENOMIC DNA]</scope>
    <source>
        <strain evidence="6 7">DSM 21634</strain>
    </source>
</reference>
<dbReference type="AlphaFoldDB" id="A0A368YBI3"/>
<dbReference type="InterPro" id="IPR036388">
    <property type="entry name" value="WH-like_DNA-bd_sf"/>
</dbReference>
<keyword evidence="3 6" id="KW-0238">DNA-binding</keyword>
<feature type="domain" description="HTH lysR-type" evidence="5">
    <location>
        <begin position="1"/>
        <end position="58"/>
    </location>
</feature>
<proteinExistence type="inferred from homology"/>
<dbReference type="Pfam" id="PF00126">
    <property type="entry name" value="HTH_1"/>
    <property type="match status" value="1"/>
</dbReference>
<evidence type="ECO:0000313" key="6">
    <source>
        <dbReference type="EMBL" id="RCW76696.1"/>
    </source>
</evidence>
<dbReference type="PROSITE" id="PS50931">
    <property type="entry name" value="HTH_LYSR"/>
    <property type="match status" value="1"/>
</dbReference>
<evidence type="ECO:0000313" key="7">
    <source>
        <dbReference type="Proteomes" id="UP000252884"/>
    </source>
</evidence>
<dbReference type="InterPro" id="IPR000847">
    <property type="entry name" value="LysR_HTH_N"/>
</dbReference>
<dbReference type="Pfam" id="PF03466">
    <property type="entry name" value="LysR_substrate"/>
    <property type="match status" value="1"/>
</dbReference>
<accession>A0A368YBI3</accession>
<dbReference type="PANTHER" id="PTHR30419:SF8">
    <property type="entry name" value="NITROGEN ASSIMILATION TRANSCRIPTIONAL ACTIVATOR-RELATED"/>
    <property type="match status" value="1"/>
</dbReference>
<dbReference type="Gene3D" id="3.40.190.290">
    <property type="match status" value="1"/>
</dbReference>
<comment type="caution">
    <text evidence="6">The sequence shown here is derived from an EMBL/GenBank/DDBJ whole genome shotgun (WGS) entry which is preliminary data.</text>
</comment>
<dbReference type="SUPFAM" id="SSF46785">
    <property type="entry name" value="Winged helix' DNA-binding domain"/>
    <property type="match status" value="1"/>
</dbReference>
<keyword evidence="2" id="KW-0805">Transcription regulation</keyword>
<dbReference type="GO" id="GO:0003700">
    <property type="term" value="F:DNA-binding transcription factor activity"/>
    <property type="evidence" value="ECO:0007669"/>
    <property type="project" value="InterPro"/>
</dbReference>
<evidence type="ECO:0000256" key="1">
    <source>
        <dbReference type="ARBA" id="ARBA00009437"/>
    </source>
</evidence>
<dbReference type="FunFam" id="1.10.10.10:FF:000001">
    <property type="entry name" value="LysR family transcriptional regulator"/>
    <property type="match status" value="1"/>
</dbReference>
<comment type="similarity">
    <text evidence="1">Belongs to the LysR transcriptional regulatory family.</text>
</comment>
<name>A0A368YBI3_9BURK</name>
<dbReference type="Gene3D" id="1.10.10.10">
    <property type="entry name" value="Winged helix-like DNA-binding domain superfamily/Winged helix DNA-binding domain"/>
    <property type="match status" value="1"/>
</dbReference>
<keyword evidence="4" id="KW-0804">Transcription</keyword>
<keyword evidence="7" id="KW-1185">Reference proteome</keyword>
<dbReference type="SUPFAM" id="SSF53850">
    <property type="entry name" value="Periplasmic binding protein-like II"/>
    <property type="match status" value="1"/>
</dbReference>
<gene>
    <name evidence="6" type="ORF">DES41_1011305</name>
</gene>
<dbReference type="EMBL" id="QPJK01000001">
    <property type="protein sequence ID" value="RCW76696.1"/>
    <property type="molecule type" value="Genomic_DNA"/>
</dbReference>
<sequence>MRLEDLQAFLTLAAHGNLHRAADACGVTQSALSKTLARLEAASGLRLVERSGHGVALTQAGISLQSHAQRVLLAMGDLQGDLAEQRQARAGAVRVGVLPYLMSTLLSPLLARFVAQRPLAHFSIETHLSARLLALLQRAEVDLVLAARPDRVPRDLAWHPLGPLDLRVTLRAKHPRRASLHTLEDLTAERWALPASSLYLRQWLDERFTEAGLPPPRVAVESTASPSAFADLLRQSDLLGIMPAQLLLQPEGHGLVALPGDALLWRRELGVFWRAAGYLSPVCTDFRDAVVQGS</sequence>
<organism evidence="6 7">
    <name type="scientific">Pseudorhodoferax soli</name>
    <dbReference type="NCBI Taxonomy" id="545864"/>
    <lineage>
        <taxon>Bacteria</taxon>
        <taxon>Pseudomonadati</taxon>
        <taxon>Pseudomonadota</taxon>
        <taxon>Betaproteobacteria</taxon>
        <taxon>Burkholderiales</taxon>
        <taxon>Comamonadaceae</taxon>
    </lineage>
</organism>
<evidence type="ECO:0000259" key="5">
    <source>
        <dbReference type="PROSITE" id="PS50931"/>
    </source>
</evidence>
<evidence type="ECO:0000256" key="3">
    <source>
        <dbReference type="ARBA" id="ARBA00023125"/>
    </source>
</evidence>
<dbReference type="PANTHER" id="PTHR30419">
    <property type="entry name" value="HTH-TYPE TRANSCRIPTIONAL REGULATOR YBHD"/>
    <property type="match status" value="1"/>
</dbReference>
<dbReference type="Proteomes" id="UP000252884">
    <property type="component" value="Unassembled WGS sequence"/>
</dbReference>
<dbReference type="InterPro" id="IPR005119">
    <property type="entry name" value="LysR_subst-bd"/>
</dbReference>
<dbReference type="InterPro" id="IPR036390">
    <property type="entry name" value="WH_DNA-bd_sf"/>
</dbReference>